<proteinExistence type="predicted"/>
<dbReference type="RefSeq" id="WP_187819819.1">
    <property type="nucleotide sequence ID" value="NZ_JACTVJ010000041.1"/>
</dbReference>
<evidence type="ECO:0000313" key="3">
    <source>
        <dbReference type="EMBL" id="MBC9719413.1"/>
    </source>
</evidence>
<evidence type="ECO:0000313" key="4">
    <source>
        <dbReference type="Proteomes" id="UP000642284"/>
    </source>
</evidence>
<dbReference type="InterPro" id="IPR037401">
    <property type="entry name" value="SnoaL-like"/>
</dbReference>
<sequence>MPHDVAKIFAAIDTLDPGEFITHLTEDVVFRFANAEPAIGREAVRNAVAGFFSTINGLTHRILRTWQHDNVVIVQCEVEYRRKDGQTVTVPNADILTYHGALVRDWQIYIDLAPVYAQRQSPGAHETADAPAQPIPGKDLPHA</sequence>
<dbReference type="InterPro" id="IPR032710">
    <property type="entry name" value="NTF2-like_dom_sf"/>
</dbReference>
<dbReference type="Pfam" id="PF12680">
    <property type="entry name" value="SnoaL_2"/>
    <property type="match status" value="1"/>
</dbReference>
<feature type="domain" description="SnoaL-like" evidence="2">
    <location>
        <begin position="5"/>
        <end position="100"/>
    </location>
</feature>
<dbReference type="Proteomes" id="UP000642284">
    <property type="component" value="Unassembled WGS sequence"/>
</dbReference>
<name>A0ABR7SYH2_9ACTN</name>
<comment type="caution">
    <text evidence="3">The sequence shown here is derived from an EMBL/GenBank/DDBJ whole genome shotgun (WGS) entry which is preliminary data.</text>
</comment>
<reference evidence="3 4" key="1">
    <citation type="submission" date="2020-08" db="EMBL/GenBank/DDBJ databases">
        <title>Genemic of Streptomyces polyaspartic.</title>
        <authorList>
            <person name="Liu W."/>
        </authorList>
    </citation>
    <scope>NUCLEOTIDE SEQUENCE [LARGE SCALE GENOMIC DNA]</scope>
    <source>
        <strain evidence="3 4">TRM66268-LWL</strain>
    </source>
</reference>
<dbReference type="SUPFAM" id="SSF54427">
    <property type="entry name" value="NTF2-like"/>
    <property type="match status" value="1"/>
</dbReference>
<dbReference type="Gene3D" id="3.10.450.50">
    <property type="match status" value="1"/>
</dbReference>
<organism evidence="3 4">
    <name type="scientific">Streptomyces polyasparticus</name>
    <dbReference type="NCBI Taxonomy" id="2767826"/>
    <lineage>
        <taxon>Bacteria</taxon>
        <taxon>Bacillati</taxon>
        <taxon>Actinomycetota</taxon>
        <taxon>Actinomycetes</taxon>
        <taxon>Kitasatosporales</taxon>
        <taxon>Streptomycetaceae</taxon>
        <taxon>Streptomyces</taxon>
    </lineage>
</organism>
<accession>A0ABR7SYH2</accession>
<gene>
    <name evidence="3" type="ORF">H9Y04_43575</name>
</gene>
<evidence type="ECO:0000256" key="1">
    <source>
        <dbReference type="SAM" id="MobiDB-lite"/>
    </source>
</evidence>
<protein>
    <submittedName>
        <fullName evidence="3">Nuclear transport factor 2 family protein</fullName>
    </submittedName>
</protein>
<evidence type="ECO:0000259" key="2">
    <source>
        <dbReference type="Pfam" id="PF12680"/>
    </source>
</evidence>
<dbReference type="EMBL" id="JACTVJ010000041">
    <property type="protein sequence ID" value="MBC9719413.1"/>
    <property type="molecule type" value="Genomic_DNA"/>
</dbReference>
<keyword evidence="4" id="KW-1185">Reference proteome</keyword>
<feature type="region of interest" description="Disordered" evidence="1">
    <location>
        <begin position="121"/>
        <end position="143"/>
    </location>
</feature>